<reference evidence="2" key="2">
    <citation type="submission" date="2015-07" db="EMBL/GenBank/DDBJ databases">
        <authorList>
            <person name="Noorani M."/>
        </authorList>
    </citation>
    <scope>NUCLEOTIDE SEQUENCE</scope>
    <source>
        <strain evidence="2">Yugu1</strain>
    </source>
</reference>
<evidence type="ECO:0008006" key="3">
    <source>
        <dbReference type="Google" id="ProtNLM"/>
    </source>
</evidence>
<proteinExistence type="inferred from homology"/>
<dbReference type="STRING" id="4555.A0A368Q432"/>
<comment type="similarity">
    <text evidence="1">Belongs to the ARG7 family.</text>
</comment>
<name>A0A368Q432_SETIT</name>
<sequence>MVSAKRLAQMARKWQRMAALARKRLMPIPHVVVIGKGHCVVYSADGRHFEVPLAFLGTALFGELLRMSQEEFGFTSDDGRITLPWDAAVIEYVMCLLRKDASKEVVRALLSSMVRACCNVSGVQPCSQQLAVCA</sequence>
<evidence type="ECO:0000313" key="2">
    <source>
        <dbReference type="EMBL" id="RCV12791.1"/>
    </source>
</evidence>
<accession>A0A368Q432</accession>
<dbReference type="PANTHER" id="PTHR31175:SF112">
    <property type="entry name" value="SAUR55-AUXIN-RESPONSIVE SAUR FAMILY MEMBER"/>
    <property type="match status" value="1"/>
</dbReference>
<reference evidence="2" key="1">
    <citation type="journal article" date="2012" name="Nat. Biotechnol.">
        <title>Reference genome sequence of the model plant Setaria.</title>
        <authorList>
            <person name="Bennetzen J.L."/>
            <person name="Schmutz J."/>
            <person name="Wang H."/>
            <person name="Percifield R."/>
            <person name="Hawkins J."/>
            <person name="Pontaroli A.C."/>
            <person name="Estep M."/>
            <person name="Feng L."/>
            <person name="Vaughn J.N."/>
            <person name="Grimwood J."/>
            <person name="Jenkins J."/>
            <person name="Barry K."/>
            <person name="Lindquist E."/>
            <person name="Hellsten U."/>
            <person name="Deshpande S."/>
            <person name="Wang X."/>
            <person name="Wu X."/>
            <person name="Mitros T."/>
            <person name="Triplett J."/>
            <person name="Yang X."/>
            <person name="Ye C.Y."/>
            <person name="Mauro-Herrera M."/>
            <person name="Wang L."/>
            <person name="Li P."/>
            <person name="Sharma M."/>
            <person name="Sharma R."/>
            <person name="Ronald P.C."/>
            <person name="Panaud O."/>
            <person name="Kellogg E.A."/>
            <person name="Brutnell T.P."/>
            <person name="Doust A.N."/>
            <person name="Tuskan G.A."/>
            <person name="Rokhsar D."/>
            <person name="Devos K.M."/>
        </authorList>
    </citation>
    <scope>NUCLEOTIDE SEQUENCE [LARGE SCALE GENOMIC DNA]</scope>
    <source>
        <strain evidence="2">Yugu1</strain>
    </source>
</reference>
<dbReference type="OrthoDB" id="1936278at2759"/>
<dbReference type="PANTHER" id="PTHR31175">
    <property type="entry name" value="AUXIN-RESPONSIVE FAMILY PROTEIN"/>
    <property type="match status" value="1"/>
</dbReference>
<dbReference type="GO" id="GO:0009733">
    <property type="term" value="P:response to auxin"/>
    <property type="evidence" value="ECO:0007669"/>
    <property type="project" value="InterPro"/>
</dbReference>
<evidence type="ECO:0000256" key="1">
    <source>
        <dbReference type="ARBA" id="ARBA00006974"/>
    </source>
</evidence>
<organism evidence="2">
    <name type="scientific">Setaria italica</name>
    <name type="common">Foxtail millet</name>
    <name type="synonym">Panicum italicum</name>
    <dbReference type="NCBI Taxonomy" id="4555"/>
    <lineage>
        <taxon>Eukaryota</taxon>
        <taxon>Viridiplantae</taxon>
        <taxon>Streptophyta</taxon>
        <taxon>Embryophyta</taxon>
        <taxon>Tracheophyta</taxon>
        <taxon>Spermatophyta</taxon>
        <taxon>Magnoliopsida</taxon>
        <taxon>Liliopsida</taxon>
        <taxon>Poales</taxon>
        <taxon>Poaceae</taxon>
        <taxon>PACMAD clade</taxon>
        <taxon>Panicoideae</taxon>
        <taxon>Panicodae</taxon>
        <taxon>Paniceae</taxon>
        <taxon>Cenchrinae</taxon>
        <taxon>Setaria</taxon>
    </lineage>
</organism>
<protein>
    <recommendedName>
        <fullName evidence="3">Auxin-responsive protein</fullName>
    </recommendedName>
</protein>
<dbReference type="Pfam" id="PF02519">
    <property type="entry name" value="Auxin_inducible"/>
    <property type="match status" value="1"/>
</dbReference>
<dbReference type="EMBL" id="CM003529">
    <property type="protein sequence ID" value="RCV12791.1"/>
    <property type="molecule type" value="Genomic_DNA"/>
</dbReference>
<gene>
    <name evidence="2" type="ORF">SETIT_2G296500v2</name>
</gene>
<dbReference type="InterPro" id="IPR003676">
    <property type="entry name" value="SAUR_fam"/>
</dbReference>
<dbReference type="AlphaFoldDB" id="A0A368Q432"/>